<feature type="transmembrane region" description="Helical" evidence="1">
    <location>
        <begin position="39"/>
        <end position="59"/>
    </location>
</feature>
<dbReference type="AlphaFoldDB" id="Q9UXP7"/>
<organism evidence="2">
    <name type="scientific">Methanothermobacter thermautotrophicus</name>
    <name type="common">Methanobacterium thermoformicicum</name>
    <dbReference type="NCBI Taxonomy" id="145262"/>
    <lineage>
        <taxon>Archaea</taxon>
        <taxon>Methanobacteriati</taxon>
        <taxon>Methanobacteriota</taxon>
        <taxon>Methanomada group</taxon>
        <taxon>Methanobacteria</taxon>
        <taxon>Methanobacteriales</taxon>
        <taxon>Methanobacteriaceae</taxon>
        <taxon>Methanothermobacter</taxon>
    </lineage>
</organism>
<dbReference type="InterPro" id="IPR011305">
    <property type="entry name" value="Prd_NiFe_hyd_3_EhaL"/>
</dbReference>
<accession>Q9UXP7</accession>
<sequence>MIILYGIYLVYTVSFIAGSVTGLLLSYRKYREPFVEEKIDPLALIVALVGWVVLVNAALAPFTPLLRTGGFFMVALVAGMRPGYGRYETVLGAAVAFIIWLLAGTPGW</sequence>
<reference evidence="2" key="1">
    <citation type="journal article" date="1999" name="Eur. J. Biochem.">
        <title>Methanobacterium thermoautotrophicum encodes two multisubunit membrane-bound [NiFe] hydrogenases. Transcription of the operons and sequence analysis of the deduced proteins.</title>
        <authorList>
            <person name="Tersteegen A."/>
            <person name="Hedderich R."/>
        </authorList>
    </citation>
    <scope>NUCLEOTIDE SEQUENCE</scope>
    <source>
        <strain evidence="2">Marburg</strain>
    </source>
</reference>
<name>Q9UXP7_METTF</name>
<keyword evidence="1" id="KW-1133">Transmembrane helix</keyword>
<protein>
    <submittedName>
        <fullName evidence="2">Transmembrane protein 11.7 kDa</fullName>
    </submittedName>
</protein>
<dbReference type="EMBL" id="AJ243655">
    <property type="protein sequence ID" value="CAB52767.1"/>
    <property type="molecule type" value="Genomic_DNA"/>
</dbReference>
<keyword evidence="1" id="KW-0472">Membrane</keyword>
<proteinExistence type="predicted"/>
<feature type="transmembrane region" description="Helical" evidence="1">
    <location>
        <begin position="90"/>
        <end position="107"/>
    </location>
</feature>
<gene>
    <name evidence="2" type="primary">ehaL</name>
</gene>
<feature type="transmembrane region" description="Helical" evidence="1">
    <location>
        <begin position="6"/>
        <end position="27"/>
    </location>
</feature>
<dbReference type="Pfam" id="PF09877">
    <property type="entry name" value="EhaL"/>
    <property type="match status" value="1"/>
</dbReference>
<dbReference type="InterPro" id="IPR019211">
    <property type="entry name" value="EhaL"/>
</dbReference>
<evidence type="ECO:0000313" key="2">
    <source>
        <dbReference type="EMBL" id="CAB52767.1"/>
    </source>
</evidence>
<evidence type="ECO:0000256" key="1">
    <source>
        <dbReference type="SAM" id="Phobius"/>
    </source>
</evidence>
<dbReference type="PIRSF" id="PIRSF004953">
    <property type="entry name" value="EhaL"/>
    <property type="match status" value="1"/>
</dbReference>
<keyword evidence="1 2" id="KW-0812">Transmembrane</keyword>